<dbReference type="AlphaFoldDB" id="A0A251NR45"/>
<organism evidence="2 3">
    <name type="scientific">Prunus persica</name>
    <name type="common">Peach</name>
    <name type="synonym">Amygdalus persica</name>
    <dbReference type="NCBI Taxonomy" id="3760"/>
    <lineage>
        <taxon>Eukaryota</taxon>
        <taxon>Viridiplantae</taxon>
        <taxon>Streptophyta</taxon>
        <taxon>Embryophyta</taxon>
        <taxon>Tracheophyta</taxon>
        <taxon>Spermatophyta</taxon>
        <taxon>Magnoliopsida</taxon>
        <taxon>eudicotyledons</taxon>
        <taxon>Gunneridae</taxon>
        <taxon>Pentapetalae</taxon>
        <taxon>rosids</taxon>
        <taxon>fabids</taxon>
        <taxon>Rosales</taxon>
        <taxon>Rosaceae</taxon>
        <taxon>Amygdaloideae</taxon>
        <taxon>Amygdaleae</taxon>
        <taxon>Prunus</taxon>
    </lineage>
</organism>
<dbReference type="Gramene" id="ONI01776">
    <property type="protein sequence ID" value="ONI01776"/>
    <property type="gene ID" value="PRUPE_6G157700"/>
</dbReference>
<gene>
    <name evidence="2" type="ORF">PRUPE_6G157700</name>
</gene>
<proteinExistence type="predicted"/>
<evidence type="ECO:0000313" key="2">
    <source>
        <dbReference type="EMBL" id="ONI01776.1"/>
    </source>
</evidence>
<dbReference type="EMBL" id="CM007656">
    <property type="protein sequence ID" value="ONI01776.1"/>
    <property type="molecule type" value="Genomic_DNA"/>
</dbReference>
<feature type="compositionally biased region" description="Polar residues" evidence="1">
    <location>
        <begin position="11"/>
        <end position="31"/>
    </location>
</feature>
<evidence type="ECO:0000313" key="3">
    <source>
        <dbReference type="Proteomes" id="UP000006882"/>
    </source>
</evidence>
<keyword evidence="3" id="KW-1185">Reference proteome</keyword>
<name>A0A251NR45_PRUPE</name>
<reference evidence="2 3" key="1">
    <citation type="journal article" date="2013" name="Nat. Genet.">
        <title>The high-quality draft genome of peach (Prunus persica) identifies unique patterns of genetic diversity, domestication and genome evolution.</title>
        <authorList>
            <consortium name="International Peach Genome Initiative"/>
            <person name="Verde I."/>
            <person name="Abbott A.G."/>
            <person name="Scalabrin S."/>
            <person name="Jung S."/>
            <person name="Shu S."/>
            <person name="Marroni F."/>
            <person name="Zhebentyayeva T."/>
            <person name="Dettori M.T."/>
            <person name="Grimwood J."/>
            <person name="Cattonaro F."/>
            <person name="Zuccolo A."/>
            <person name="Rossini L."/>
            <person name="Jenkins J."/>
            <person name="Vendramin E."/>
            <person name="Meisel L.A."/>
            <person name="Decroocq V."/>
            <person name="Sosinski B."/>
            <person name="Prochnik S."/>
            <person name="Mitros T."/>
            <person name="Policriti A."/>
            <person name="Cipriani G."/>
            <person name="Dondini L."/>
            <person name="Ficklin S."/>
            <person name="Goodstein D.M."/>
            <person name="Xuan P."/>
            <person name="Del Fabbro C."/>
            <person name="Aramini V."/>
            <person name="Copetti D."/>
            <person name="Gonzalez S."/>
            <person name="Horner D.S."/>
            <person name="Falchi R."/>
            <person name="Lucas S."/>
            <person name="Mica E."/>
            <person name="Maldonado J."/>
            <person name="Lazzari B."/>
            <person name="Bielenberg D."/>
            <person name="Pirona R."/>
            <person name="Miculan M."/>
            <person name="Barakat A."/>
            <person name="Testolin R."/>
            <person name="Stella A."/>
            <person name="Tartarini S."/>
            <person name="Tonutti P."/>
            <person name="Arus P."/>
            <person name="Orellana A."/>
            <person name="Wells C."/>
            <person name="Main D."/>
            <person name="Vizzotto G."/>
            <person name="Silva H."/>
            <person name="Salamini F."/>
            <person name="Schmutz J."/>
            <person name="Morgante M."/>
            <person name="Rokhsar D.S."/>
        </authorList>
    </citation>
    <scope>NUCLEOTIDE SEQUENCE [LARGE SCALE GENOMIC DNA]</scope>
    <source>
        <strain evidence="3">cv. Nemared</strain>
    </source>
</reference>
<dbReference type="Proteomes" id="UP000006882">
    <property type="component" value="Chromosome G6"/>
</dbReference>
<feature type="compositionally biased region" description="Basic and acidic residues" evidence="1">
    <location>
        <begin position="1"/>
        <end position="10"/>
    </location>
</feature>
<sequence>MKPSKEKPENHSNIPQSNEASSSLIPVTTTSEAKRKRGPTEMHKIQKKKKKGKKLVVEFSPKGEAMGKVGKQYASYTGVMARTIIPIHLNNWAAVDDHLKEKIWTEITIKIPLVFVFGAFSLAFKYSWPYRYKL</sequence>
<accession>A0A251NR45</accession>
<evidence type="ECO:0000256" key="1">
    <source>
        <dbReference type="SAM" id="MobiDB-lite"/>
    </source>
</evidence>
<feature type="region of interest" description="Disordered" evidence="1">
    <location>
        <begin position="1"/>
        <end position="52"/>
    </location>
</feature>
<protein>
    <submittedName>
        <fullName evidence="2">Uncharacterized protein</fullName>
    </submittedName>
</protein>